<dbReference type="EMBL" id="BIXY01000056">
    <property type="protein sequence ID" value="GCF09970.1"/>
    <property type="molecule type" value="Genomic_DNA"/>
</dbReference>
<organism evidence="1 2">
    <name type="scientific">Dictyobacter arantiisoli</name>
    <dbReference type="NCBI Taxonomy" id="2014874"/>
    <lineage>
        <taxon>Bacteria</taxon>
        <taxon>Bacillati</taxon>
        <taxon>Chloroflexota</taxon>
        <taxon>Ktedonobacteria</taxon>
        <taxon>Ktedonobacterales</taxon>
        <taxon>Dictyobacteraceae</taxon>
        <taxon>Dictyobacter</taxon>
    </lineage>
</organism>
<proteinExistence type="predicted"/>
<dbReference type="RefSeq" id="WP_149402872.1">
    <property type="nucleotide sequence ID" value="NZ_BIXY01000056.1"/>
</dbReference>
<keyword evidence="2" id="KW-1185">Reference proteome</keyword>
<gene>
    <name evidence="1" type="ORF">KDI_35340</name>
</gene>
<accession>A0A5A5TEI5</accession>
<comment type="caution">
    <text evidence="1">The sequence shown here is derived from an EMBL/GenBank/DDBJ whole genome shotgun (WGS) entry which is preliminary data.</text>
</comment>
<reference evidence="1 2" key="1">
    <citation type="submission" date="2019-01" db="EMBL/GenBank/DDBJ databases">
        <title>Draft genome sequence of Dictyobacter sp. Uno17.</title>
        <authorList>
            <person name="Wang C.M."/>
            <person name="Zheng Y."/>
            <person name="Sakai Y."/>
            <person name="Abe K."/>
            <person name="Yokota A."/>
            <person name="Yabe S."/>
        </authorList>
    </citation>
    <scope>NUCLEOTIDE SEQUENCE [LARGE SCALE GENOMIC DNA]</scope>
    <source>
        <strain evidence="1 2">Uno17</strain>
    </source>
</reference>
<dbReference type="AlphaFoldDB" id="A0A5A5TEI5"/>
<name>A0A5A5TEI5_9CHLR</name>
<sequence length="110" mass="12324">MIRRGGWDFPGFPGEDYPPPASITIAGKEVSVGTRVRLCPQKRRADAFDGILAGKIGTVEVIHQDFENRVYLVVTVDDDPALEQMQMQSRVMPGHLFFFFPEEVELLEGS</sequence>
<evidence type="ECO:0000313" key="2">
    <source>
        <dbReference type="Proteomes" id="UP000322530"/>
    </source>
</evidence>
<evidence type="ECO:0000313" key="1">
    <source>
        <dbReference type="EMBL" id="GCF09970.1"/>
    </source>
</evidence>
<dbReference type="OrthoDB" id="165486at2"/>
<protein>
    <submittedName>
        <fullName evidence="1">Uncharacterized protein</fullName>
    </submittedName>
</protein>
<dbReference type="Proteomes" id="UP000322530">
    <property type="component" value="Unassembled WGS sequence"/>
</dbReference>